<dbReference type="InterPro" id="IPR050261">
    <property type="entry name" value="FrsA_esterase"/>
</dbReference>
<evidence type="ECO:0000313" key="4">
    <source>
        <dbReference type="Proteomes" id="UP000317093"/>
    </source>
</evidence>
<dbReference type="GO" id="GO:0016787">
    <property type="term" value="F:hydrolase activity"/>
    <property type="evidence" value="ECO:0007669"/>
    <property type="project" value="UniProtKB-KW"/>
</dbReference>
<gene>
    <name evidence="3" type="ORF">Pan216_45150</name>
</gene>
<dbReference type="SUPFAM" id="SSF53474">
    <property type="entry name" value="alpha/beta-Hydrolases"/>
    <property type="match status" value="1"/>
</dbReference>
<dbReference type="InterPro" id="IPR008391">
    <property type="entry name" value="AXE1_dom"/>
</dbReference>
<dbReference type="InterPro" id="IPR009199">
    <property type="entry name" value="PhoPQ-act_pathogen-rel_PqaA"/>
</dbReference>
<feature type="signal peptide" evidence="1">
    <location>
        <begin position="1"/>
        <end position="20"/>
    </location>
</feature>
<evidence type="ECO:0000256" key="1">
    <source>
        <dbReference type="SAM" id="SignalP"/>
    </source>
</evidence>
<dbReference type="Pfam" id="PF10142">
    <property type="entry name" value="PhoPQ_related"/>
    <property type="match status" value="1"/>
</dbReference>
<keyword evidence="4" id="KW-1185">Reference proteome</keyword>
<dbReference type="Pfam" id="PF05448">
    <property type="entry name" value="AXE1"/>
    <property type="match status" value="1"/>
</dbReference>
<dbReference type="Gene3D" id="3.40.50.1820">
    <property type="entry name" value="alpha/beta hydrolase"/>
    <property type="match status" value="1"/>
</dbReference>
<reference evidence="3 4" key="1">
    <citation type="submission" date="2019-02" db="EMBL/GenBank/DDBJ databases">
        <title>Deep-cultivation of Planctomycetes and their phenomic and genomic characterization uncovers novel biology.</title>
        <authorList>
            <person name="Wiegand S."/>
            <person name="Jogler M."/>
            <person name="Boedeker C."/>
            <person name="Pinto D."/>
            <person name="Vollmers J."/>
            <person name="Rivas-Marin E."/>
            <person name="Kohn T."/>
            <person name="Peeters S.H."/>
            <person name="Heuer A."/>
            <person name="Rast P."/>
            <person name="Oberbeckmann S."/>
            <person name="Bunk B."/>
            <person name="Jeske O."/>
            <person name="Meyerdierks A."/>
            <person name="Storesund J.E."/>
            <person name="Kallscheuer N."/>
            <person name="Luecker S."/>
            <person name="Lage O.M."/>
            <person name="Pohl T."/>
            <person name="Merkel B.J."/>
            <person name="Hornburger P."/>
            <person name="Mueller R.-W."/>
            <person name="Bruemmer F."/>
            <person name="Labrenz M."/>
            <person name="Spormann A.M."/>
            <person name="Op den Camp H."/>
            <person name="Overmann J."/>
            <person name="Amann R."/>
            <person name="Jetten M.S.M."/>
            <person name="Mascher T."/>
            <person name="Medema M.H."/>
            <person name="Devos D.P."/>
            <person name="Kaster A.-K."/>
            <person name="Ovreas L."/>
            <person name="Rohde M."/>
            <person name="Galperin M.Y."/>
            <person name="Jogler C."/>
        </authorList>
    </citation>
    <scope>NUCLEOTIDE SEQUENCE [LARGE SCALE GENOMIC DNA]</scope>
    <source>
        <strain evidence="3 4">Pan216</strain>
    </source>
</reference>
<keyword evidence="1" id="KW-0732">Signal</keyword>
<dbReference type="Proteomes" id="UP000317093">
    <property type="component" value="Chromosome"/>
</dbReference>
<dbReference type="RefSeq" id="WP_145261250.1">
    <property type="nucleotide sequence ID" value="NZ_CP036279.1"/>
</dbReference>
<dbReference type="InterPro" id="IPR029058">
    <property type="entry name" value="AB_hydrolase_fold"/>
</dbReference>
<protein>
    <submittedName>
        <fullName evidence="3">Alpha/beta hydrolase family protein</fullName>
    </submittedName>
</protein>
<name>A0A518B9H4_9BACT</name>
<sequence precursor="true">MRRPLHALACLLMLSPVTTADALASDNMPWDLEALTKPPSVTWIDKESPVHALTYSNVPFKGEPTEVFAYYATPGSISGDPSKDRDLPAVVLLHGGGGTAFAEWAWLWAKRGYAAIAMDLSGRRPTETLTFEEATGRPLTKEARGKGNRTRLEKGGPEADARAKFLAAGGDVTDDWQYHAVAAAMGAHSLLRSFDEVDPERTAVTGISWGGYLTCLVASVDDRFKAAVPVYGCGYIHDGESVQRGQTDRLTPQHRRDWVRLYEPSVWLPRCEVPIFFVNGTNDIHYPLDSYSRSYDLIKGERYIRIEPMMGHSHPSGWAPKEIGLFIDQKLRGGDPLPTLSMPTLEEGQASTTVTSPEPIEKAEFHYTTDDGRLAERKWHSVPAERSGKKLIAAVPEGTTIWLFTVTDPRGAMISTDPFFLK</sequence>
<evidence type="ECO:0000313" key="3">
    <source>
        <dbReference type="EMBL" id="QDU63634.1"/>
    </source>
</evidence>
<dbReference type="OrthoDB" id="9765647at2"/>
<dbReference type="PANTHER" id="PTHR22946">
    <property type="entry name" value="DIENELACTONE HYDROLASE DOMAIN-CONTAINING PROTEIN-RELATED"/>
    <property type="match status" value="1"/>
</dbReference>
<organism evidence="3 4">
    <name type="scientific">Kolteria novifilia</name>
    <dbReference type="NCBI Taxonomy" id="2527975"/>
    <lineage>
        <taxon>Bacteria</taxon>
        <taxon>Pseudomonadati</taxon>
        <taxon>Planctomycetota</taxon>
        <taxon>Planctomycetia</taxon>
        <taxon>Kolteriales</taxon>
        <taxon>Kolteriaceae</taxon>
        <taxon>Kolteria</taxon>
    </lineage>
</organism>
<accession>A0A518B9H4</accession>
<dbReference type="AlphaFoldDB" id="A0A518B9H4"/>
<dbReference type="EMBL" id="CP036279">
    <property type="protein sequence ID" value="QDU63634.1"/>
    <property type="molecule type" value="Genomic_DNA"/>
</dbReference>
<dbReference type="KEGG" id="knv:Pan216_45150"/>
<feature type="domain" description="Acetyl xylan esterase" evidence="2">
    <location>
        <begin position="81"/>
        <end position="231"/>
    </location>
</feature>
<proteinExistence type="predicted"/>
<evidence type="ECO:0000259" key="2">
    <source>
        <dbReference type="Pfam" id="PF05448"/>
    </source>
</evidence>
<keyword evidence="3" id="KW-0378">Hydrolase</keyword>
<feature type="chain" id="PRO_5021982234" evidence="1">
    <location>
        <begin position="21"/>
        <end position="422"/>
    </location>
</feature>